<dbReference type="AlphaFoldDB" id="E0RZN6"/>
<dbReference type="PANTHER" id="PTHR36834:SF2">
    <property type="entry name" value="MEMBRANE PROTEIN"/>
    <property type="match status" value="1"/>
</dbReference>
<accession>E0RZN6</accession>
<protein>
    <submittedName>
        <fullName evidence="3">VanZ-like family protein</fullName>
    </submittedName>
</protein>
<dbReference type="EMBL" id="CP001810">
    <property type="protein sequence ID" value="ADL35152.1"/>
    <property type="molecule type" value="Genomic_DNA"/>
</dbReference>
<dbReference type="Pfam" id="PF04892">
    <property type="entry name" value="VanZ"/>
    <property type="match status" value="1"/>
</dbReference>
<name>E0RZN6_BUTPB</name>
<dbReference type="InterPro" id="IPR006976">
    <property type="entry name" value="VanZ-like"/>
</dbReference>
<dbReference type="STRING" id="515622.bpr_I2419"/>
<feature type="transmembrane region" description="Helical" evidence="1">
    <location>
        <begin position="24"/>
        <end position="48"/>
    </location>
</feature>
<dbReference type="HOGENOM" id="CLU_1375962_0_0_9"/>
<keyword evidence="1" id="KW-0472">Membrane</keyword>
<proteinExistence type="predicted"/>
<keyword evidence="4" id="KW-1185">Reference proteome</keyword>
<dbReference type="InterPro" id="IPR053150">
    <property type="entry name" value="Teicoplanin_resist-assoc"/>
</dbReference>
<evidence type="ECO:0000259" key="2">
    <source>
        <dbReference type="Pfam" id="PF04892"/>
    </source>
</evidence>
<evidence type="ECO:0000313" key="4">
    <source>
        <dbReference type="Proteomes" id="UP000001299"/>
    </source>
</evidence>
<evidence type="ECO:0000256" key="1">
    <source>
        <dbReference type="SAM" id="Phobius"/>
    </source>
</evidence>
<keyword evidence="1" id="KW-0812">Transmembrane</keyword>
<sequence>MGQLKIYFDYFIYLTSQQMDGASILLFIETSVLSVLLLYGLFFVYEKVTGRIINSNKKRALWLMAIYACFIFQIAFYRRLGMEKSAIHTRIYFGFRKWDGTVDEKQVVYSFLNVVFFIPWGFLIASALDNNYRRIVMTVFYSLITSLIIEVAQYFTRTGASEATDLVTNACGGFIGCLIYIVIKSVYTKINILKEGNV</sequence>
<feature type="transmembrane region" description="Helical" evidence="1">
    <location>
        <begin position="60"/>
        <end position="77"/>
    </location>
</feature>
<dbReference type="KEGG" id="bpb:bpr_I2419"/>
<gene>
    <name evidence="3" type="ordered locus">bpr_I2419</name>
</gene>
<feature type="transmembrane region" description="Helical" evidence="1">
    <location>
        <begin position="107"/>
        <end position="128"/>
    </location>
</feature>
<organism evidence="3 4">
    <name type="scientific">Butyrivibrio proteoclasticus (strain ATCC 51982 / DSM 14932 / B316)</name>
    <name type="common">Clostridium proteoclasticum</name>
    <dbReference type="NCBI Taxonomy" id="515622"/>
    <lineage>
        <taxon>Bacteria</taxon>
        <taxon>Bacillati</taxon>
        <taxon>Bacillota</taxon>
        <taxon>Clostridia</taxon>
        <taxon>Lachnospirales</taxon>
        <taxon>Lachnospiraceae</taxon>
        <taxon>Butyrivibrio</taxon>
    </lineage>
</organism>
<dbReference type="eggNOG" id="COG4767">
    <property type="taxonomic scope" value="Bacteria"/>
</dbReference>
<keyword evidence="1" id="KW-1133">Transmembrane helix</keyword>
<feature type="transmembrane region" description="Helical" evidence="1">
    <location>
        <begin position="167"/>
        <end position="187"/>
    </location>
</feature>
<feature type="transmembrane region" description="Helical" evidence="1">
    <location>
        <begin position="135"/>
        <end position="155"/>
    </location>
</feature>
<dbReference type="RefSeq" id="WP_013281805.1">
    <property type="nucleotide sequence ID" value="NC_014387.1"/>
</dbReference>
<dbReference type="PANTHER" id="PTHR36834">
    <property type="entry name" value="MEMBRANE PROTEIN-RELATED"/>
    <property type="match status" value="1"/>
</dbReference>
<evidence type="ECO:0000313" key="3">
    <source>
        <dbReference type="EMBL" id="ADL35152.1"/>
    </source>
</evidence>
<dbReference type="Proteomes" id="UP000001299">
    <property type="component" value="Chromosome 1"/>
</dbReference>
<feature type="domain" description="VanZ-like" evidence="2">
    <location>
        <begin position="65"/>
        <end position="183"/>
    </location>
</feature>
<reference evidence="3 4" key="1">
    <citation type="journal article" date="2010" name="PLoS ONE">
        <title>The glycobiome of the rumen bacterium Butyrivibrio proteoclasticus B316(T) highlights adaptation to a polysaccharide-rich environment.</title>
        <authorList>
            <person name="Kelly W.J."/>
            <person name="Leahy S.C."/>
            <person name="Altermann E."/>
            <person name="Yeoman C.J."/>
            <person name="Dunne J.C."/>
            <person name="Kong Z."/>
            <person name="Pacheco D.M."/>
            <person name="Li D."/>
            <person name="Noel S.J."/>
            <person name="Moon C.D."/>
            <person name="Cookson A.L."/>
            <person name="Attwood G.T."/>
        </authorList>
    </citation>
    <scope>NUCLEOTIDE SEQUENCE [LARGE SCALE GENOMIC DNA]</scope>
    <source>
        <strain evidence="4">ATCC 51982 / DSM 14932 / B316</strain>
    </source>
</reference>